<protein>
    <recommendedName>
        <fullName evidence="2">Transposase</fullName>
    </recommendedName>
</protein>
<gene>
    <name evidence="1" type="ORF">ABLO99_02600</name>
</gene>
<evidence type="ECO:0008006" key="2">
    <source>
        <dbReference type="Google" id="ProtNLM"/>
    </source>
</evidence>
<dbReference type="EMBL" id="CP157942">
    <property type="protein sequence ID" value="XBS67548.1"/>
    <property type="molecule type" value="Genomic_DNA"/>
</dbReference>
<evidence type="ECO:0000313" key="1">
    <source>
        <dbReference type="EMBL" id="XBS67548.1"/>
    </source>
</evidence>
<accession>A0AAU7Q3F2</accession>
<reference evidence="1" key="1">
    <citation type="submission" date="2024-06" db="EMBL/GenBank/DDBJ databases">
        <authorList>
            <person name="Dussert Y."/>
            <person name="Peccoud J."/>
            <person name="Pigeault R."/>
        </authorList>
    </citation>
    <scope>NUCLEOTIDE SEQUENCE</scope>
    <source>
        <strain evidence="1">WArc</strain>
    </source>
</reference>
<proteinExistence type="predicted"/>
<dbReference type="AlphaFoldDB" id="A0AAU7Q3F2"/>
<organism evidence="1">
    <name type="scientific">Wolbachia endosymbiont of Armadillidium arcangelii</name>
    <dbReference type="NCBI Taxonomy" id="3158571"/>
    <lineage>
        <taxon>Bacteria</taxon>
        <taxon>Pseudomonadati</taxon>
        <taxon>Pseudomonadota</taxon>
        <taxon>Alphaproteobacteria</taxon>
        <taxon>Rickettsiales</taxon>
        <taxon>Anaplasmataceae</taxon>
        <taxon>Wolbachieae</taxon>
        <taxon>Wolbachia</taxon>
    </lineage>
</organism>
<name>A0AAU7Q3F2_9RICK</name>
<sequence length="44" mass="5394">MKYHIKKEIWKQIFAFLKSTKGIHSKNEEKLRIFMEAVWQSGRQ</sequence>
<dbReference type="RefSeq" id="WP_349968133.1">
    <property type="nucleotide sequence ID" value="NZ_CP157942.1"/>
</dbReference>